<name>A0ABX1G4Y4_9MICC</name>
<dbReference type="RefSeq" id="WP_168151893.1">
    <property type="nucleotide sequence ID" value="NZ_JAAWVT010000004.1"/>
</dbReference>
<gene>
    <name evidence="1" type="ORF">HED64_10170</name>
</gene>
<sequence length="66" mass="7461">MNTMCKFKLKDPVRVIDPNEHHFDEVGIVTDRDPEFVVCYRVKFPSGLTAYFAAAALVLAPNEGEF</sequence>
<protein>
    <submittedName>
        <fullName evidence="1">Uncharacterized protein</fullName>
    </submittedName>
</protein>
<proteinExistence type="predicted"/>
<evidence type="ECO:0000313" key="2">
    <source>
        <dbReference type="Proteomes" id="UP000746595"/>
    </source>
</evidence>
<reference evidence="1 2" key="1">
    <citation type="submission" date="2020-04" db="EMBL/GenBank/DDBJ databases">
        <title>Paeniglutamicibacter sp. ANT13_2, a novel actinomycete isolated from sediment in Antarctica.</title>
        <authorList>
            <person name="Sakdapetsiri C."/>
            <person name="Pinyakong O."/>
        </authorList>
    </citation>
    <scope>NUCLEOTIDE SEQUENCE [LARGE SCALE GENOMIC DNA]</scope>
    <source>
        <strain evidence="1 2">ANT13_2</strain>
    </source>
</reference>
<comment type="caution">
    <text evidence="1">The sequence shown here is derived from an EMBL/GenBank/DDBJ whole genome shotgun (WGS) entry which is preliminary data.</text>
</comment>
<accession>A0ABX1G4Y4</accession>
<dbReference type="Proteomes" id="UP000746595">
    <property type="component" value="Unassembled WGS sequence"/>
</dbReference>
<organism evidence="1 2">
    <name type="scientific">Paeniglutamicibacter terrestris</name>
    <dbReference type="NCBI Taxonomy" id="2723403"/>
    <lineage>
        <taxon>Bacteria</taxon>
        <taxon>Bacillati</taxon>
        <taxon>Actinomycetota</taxon>
        <taxon>Actinomycetes</taxon>
        <taxon>Micrococcales</taxon>
        <taxon>Micrococcaceae</taxon>
        <taxon>Paeniglutamicibacter</taxon>
    </lineage>
</organism>
<dbReference type="EMBL" id="JAAWVT010000004">
    <property type="protein sequence ID" value="NKG21068.1"/>
    <property type="molecule type" value="Genomic_DNA"/>
</dbReference>
<evidence type="ECO:0000313" key="1">
    <source>
        <dbReference type="EMBL" id="NKG21068.1"/>
    </source>
</evidence>
<keyword evidence="2" id="KW-1185">Reference proteome</keyword>